<keyword evidence="2" id="KW-1185">Reference proteome</keyword>
<gene>
    <name evidence="1" type="ORF">DSO57_1033597</name>
</gene>
<evidence type="ECO:0000313" key="2">
    <source>
        <dbReference type="Proteomes" id="UP001165960"/>
    </source>
</evidence>
<dbReference type="Proteomes" id="UP001165960">
    <property type="component" value="Unassembled WGS sequence"/>
</dbReference>
<accession>A0ACC2TAR7</accession>
<reference evidence="1" key="1">
    <citation type="submission" date="2022-04" db="EMBL/GenBank/DDBJ databases">
        <title>Genome of the entomopathogenic fungus Entomophthora muscae.</title>
        <authorList>
            <person name="Elya C."/>
            <person name="Lovett B.R."/>
            <person name="Lee E."/>
            <person name="Macias A.M."/>
            <person name="Hajek A.E."/>
            <person name="De Bivort B.L."/>
            <person name="Kasson M.T."/>
            <person name="De Fine Licht H.H."/>
            <person name="Stajich J.E."/>
        </authorList>
    </citation>
    <scope>NUCLEOTIDE SEQUENCE</scope>
    <source>
        <strain evidence="1">Berkeley</strain>
    </source>
</reference>
<evidence type="ECO:0000313" key="1">
    <source>
        <dbReference type="EMBL" id="KAJ9071784.1"/>
    </source>
</evidence>
<protein>
    <submittedName>
        <fullName evidence="1">Uncharacterized protein</fullName>
    </submittedName>
</protein>
<name>A0ACC2TAR7_9FUNG</name>
<organism evidence="1 2">
    <name type="scientific">Entomophthora muscae</name>
    <dbReference type="NCBI Taxonomy" id="34485"/>
    <lineage>
        <taxon>Eukaryota</taxon>
        <taxon>Fungi</taxon>
        <taxon>Fungi incertae sedis</taxon>
        <taxon>Zoopagomycota</taxon>
        <taxon>Entomophthoromycotina</taxon>
        <taxon>Entomophthoromycetes</taxon>
        <taxon>Entomophthorales</taxon>
        <taxon>Entomophthoraceae</taxon>
        <taxon>Entomophthora</taxon>
    </lineage>
</organism>
<sequence length="59" mass="6464">MLDPSSSQYEPQLKWILAQIRKSQAKPSQITSQASQITANQTTTAHSEIVSSSLPDHPT</sequence>
<comment type="caution">
    <text evidence="1">The sequence shown here is derived from an EMBL/GenBank/DDBJ whole genome shotgun (WGS) entry which is preliminary data.</text>
</comment>
<dbReference type="EMBL" id="QTSX02003107">
    <property type="protein sequence ID" value="KAJ9071784.1"/>
    <property type="molecule type" value="Genomic_DNA"/>
</dbReference>
<proteinExistence type="predicted"/>